<feature type="binding site" evidence="11">
    <location>
        <position position="504"/>
    </location>
    <ligand>
        <name>Zn(2+)</name>
        <dbReference type="ChEBI" id="CHEBI:29105"/>
        <note>catalytic</note>
    </ligand>
</feature>
<dbReference type="Pfam" id="PF17862">
    <property type="entry name" value="AAA_lid_3"/>
    <property type="match status" value="1"/>
</dbReference>
<evidence type="ECO:0000256" key="13">
    <source>
        <dbReference type="SAM" id="MobiDB-lite"/>
    </source>
</evidence>
<reference evidence="15" key="1">
    <citation type="submission" date="2022-05" db="EMBL/GenBank/DDBJ databases">
        <title>Complete genome sequence of toluene-degrading Gulosibacter sediminis strain ACHW.36C.</title>
        <authorList>
            <person name="Wai A.C."/>
            <person name="Lai G.K."/>
            <person name="Griffin S.D."/>
            <person name="Leung F.C."/>
        </authorList>
    </citation>
    <scope>NUCLEOTIDE SEQUENCE [LARGE SCALE GENOMIC DNA]</scope>
    <source>
        <strain evidence="15">ACHW.36C</strain>
    </source>
</reference>
<dbReference type="InterPro" id="IPR000642">
    <property type="entry name" value="Peptidase_M41"/>
</dbReference>
<dbReference type="PROSITE" id="PS00674">
    <property type="entry name" value="AAA"/>
    <property type="match status" value="1"/>
</dbReference>
<keyword evidence="7 11" id="KW-0862">Zinc</keyword>
<evidence type="ECO:0000256" key="5">
    <source>
        <dbReference type="ARBA" id="ARBA00022741"/>
    </source>
</evidence>
<feature type="compositionally biased region" description="Gly residues" evidence="13">
    <location>
        <begin position="657"/>
        <end position="701"/>
    </location>
</feature>
<keyword evidence="10 11" id="KW-0472">Membrane</keyword>
<dbReference type="SMART" id="SM00382">
    <property type="entry name" value="AAA"/>
    <property type="match status" value="1"/>
</dbReference>
<comment type="subcellular location">
    <subcellularLocation>
        <location evidence="11">Cell membrane</location>
        <topology evidence="11">Multi-pass membrane protein</topology>
        <orientation evidence="11">Cytoplasmic side</orientation>
    </subcellularLocation>
    <subcellularLocation>
        <location evidence="1">Membrane</location>
    </subcellularLocation>
</comment>
<keyword evidence="11" id="KW-0812">Transmembrane</keyword>
<feature type="transmembrane region" description="Helical" evidence="11">
    <location>
        <begin position="12"/>
        <end position="29"/>
    </location>
</feature>
<feature type="binding site" evidence="11">
    <location>
        <position position="428"/>
    </location>
    <ligand>
        <name>Zn(2+)</name>
        <dbReference type="ChEBI" id="CHEBI:29105"/>
        <note>catalytic</note>
    </ligand>
</feature>
<evidence type="ECO:0000256" key="4">
    <source>
        <dbReference type="ARBA" id="ARBA00022723"/>
    </source>
</evidence>
<dbReference type="CDD" id="cd19501">
    <property type="entry name" value="RecA-like_FtsH"/>
    <property type="match status" value="1"/>
</dbReference>
<evidence type="ECO:0000256" key="7">
    <source>
        <dbReference type="ARBA" id="ARBA00022833"/>
    </source>
</evidence>
<proteinExistence type="inferred from homology"/>
<keyword evidence="5 11" id="KW-0547">Nucleotide-binding</keyword>
<keyword evidence="4 11" id="KW-0479">Metal-binding</keyword>
<evidence type="ECO:0000256" key="11">
    <source>
        <dbReference type="HAMAP-Rule" id="MF_01458"/>
    </source>
</evidence>
<dbReference type="InterPro" id="IPR027417">
    <property type="entry name" value="P-loop_NTPase"/>
</dbReference>
<feature type="active site" evidence="11">
    <location>
        <position position="429"/>
    </location>
</feature>
<keyword evidence="6 11" id="KW-0378">Hydrolase</keyword>
<dbReference type="PANTHER" id="PTHR23076:SF97">
    <property type="entry name" value="ATP-DEPENDENT ZINC METALLOPROTEASE YME1L1"/>
    <property type="match status" value="1"/>
</dbReference>
<dbReference type="PANTHER" id="PTHR23076">
    <property type="entry name" value="METALLOPROTEASE M41 FTSH"/>
    <property type="match status" value="1"/>
</dbReference>
<dbReference type="InterPro" id="IPR003960">
    <property type="entry name" value="ATPase_AAA_CS"/>
</dbReference>
<evidence type="ECO:0000256" key="6">
    <source>
        <dbReference type="ARBA" id="ARBA00022801"/>
    </source>
</evidence>
<evidence type="ECO:0000256" key="9">
    <source>
        <dbReference type="ARBA" id="ARBA00023049"/>
    </source>
</evidence>
<dbReference type="EMBL" id="CP097160">
    <property type="protein sequence ID" value="UQN15071.1"/>
    <property type="molecule type" value="Genomic_DNA"/>
</dbReference>
<keyword evidence="11" id="KW-1003">Cell membrane</keyword>
<dbReference type="Pfam" id="PF01434">
    <property type="entry name" value="Peptidase_M41"/>
    <property type="match status" value="1"/>
</dbReference>
<dbReference type="Gene3D" id="1.20.58.760">
    <property type="entry name" value="Peptidase M41"/>
    <property type="match status" value="1"/>
</dbReference>
<gene>
    <name evidence="11 15" type="primary">ftsH</name>
    <name evidence="15" type="ORF">M3M28_00975</name>
</gene>
<feature type="region of interest" description="Disordered" evidence="13">
    <location>
        <begin position="615"/>
        <end position="745"/>
    </location>
</feature>
<dbReference type="SUPFAM" id="SSF52540">
    <property type="entry name" value="P-loop containing nucleoside triphosphate hydrolases"/>
    <property type="match status" value="1"/>
</dbReference>
<feature type="binding site" evidence="11">
    <location>
        <begin position="206"/>
        <end position="213"/>
    </location>
    <ligand>
        <name>ATP</name>
        <dbReference type="ChEBI" id="CHEBI:30616"/>
    </ligand>
</feature>
<dbReference type="InterPro" id="IPR003959">
    <property type="entry name" value="ATPase_AAA_core"/>
</dbReference>
<dbReference type="InterPro" id="IPR003593">
    <property type="entry name" value="AAA+_ATPase"/>
</dbReference>
<comment type="similarity">
    <text evidence="2 11">In the C-terminal section; belongs to the peptidase M41 family.</text>
</comment>
<evidence type="ECO:0000256" key="8">
    <source>
        <dbReference type="ARBA" id="ARBA00022840"/>
    </source>
</evidence>
<evidence type="ECO:0000256" key="2">
    <source>
        <dbReference type="ARBA" id="ARBA00010044"/>
    </source>
</evidence>
<comment type="similarity">
    <text evidence="11">In the central section; belongs to the AAA ATPase family.</text>
</comment>
<comment type="cofactor">
    <cofactor evidence="11">
        <name>Zn(2+)</name>
        <dbReference type="ChEBI" id="CHEBI:29105"/>
    </cofactor>
    <text evidence="11">Binds 1 zinc ion per subunit.</text>
</comment>
<evidence type="ECO:0000256" key="3">
    <source>
        <dbReference type="ARBA" id="ARBA00022670"/>
    </source>
</evidence>
<evidence type="ECO:0000256" key="1">
    <source>
        <dbReference type="ARBA" id="ARBA00004370"/>
    </source>
</evidence>
<dbReference type="NCBIfam" id="TIGR01241">
    <property type="entry name" value="FtsH_fam"/>
    <property type="match status" value="1"/>
</dbReference>
<accession>A0ABY4N0B4</accession>
<evidence type="ECO:0000256" key="12">
    <source>
        <dbReference type="RuleBase" id="RU003651"/>
    </source>
</evidence>
<keyword evidence="3 11" id="KW-0645">Protease</keyword>
<organism evidence="15">
    <name type="scientific">Gulosibacter sediminis</name>
    <dbReference type="NCBI Taxonomy" id="1729695"/>
    <lineage>
        <taxon>Bacteria</taxon>
        <taxon>Bacillati</taxon>
        <taxon>Actinomycetota</taxon>
        <taxon>Actinomycetes</taxon>
        <taxon>Micrococcales</taxon>
        <taxon>Microbacteriaceae</taxon>
        <taxon>Gulosibacter</taxon>
    </lineage>
</organism>
<evidence type="ECO:0000313" key="15">
    <source>
        <dbReference type="EMBL" id="UQN15071.1"/>
    </source>
</evidence>
<keyword evidence="8 11" id="KW-0067">ATP-binding</keyword>
<dbReference type="HAMAP" id="MF_01458">
    <property type="entry name" value="FtsH"/>
    <property type="match status" value="1"/>
</dbReference>
<dbReference type="SUPFAM" id="SSF140990">
    <property type="entry name" value="FtsH protease domain-like"/>
    <property type="match status" value="1"/>
</dbReference>
<dbReference type="InterPro" id="IPR041569">
    <property type="entry name" value="AAA_lid_3"/>
</dbReference>
<feature type="domain" description="AAA+ ATPase" evidence="14">
    <location>
        <begin position="198"/>
        <end position="337"/>
    </location>
</feature>
<keyword evidence="9 11" id="KW-0482">Metalloprotease</keyword>
<dbReference type="Gene3D" id="1.10.8.60">
    <property type="match status" value="1"/>
</dbReference>
<keyword evidence="11" id="KW-1133">Transmembrane helix</keyword>
<feature type="transmembrane region" description="Helical" evidence="11">
    <location>
        <begin position="112"/>
        <end position="134"/>
    </location>
</feature>
<feature type="binding site" evidence="11">
    <location>
        <position position="432"/>
    </location>
    <ligand>
        <name>Zn(2+)</name>
        <dbReference type="ChEBI" id="CHEBI:29105"/>
        <note>catalytic</note>
    </ligand>
</feature>
<comment type="similarity">
    <text evidence="12">Belongs to the AAA ATPase family.</text>
</comment>
<dbReference type="InterPro" id="IPR005936">
    <property type="entry name" value="FtsH"/>
</dbReference>
<evidence type="ECO:0000256" key="10">
    <source>
        <dbReference type="ARBA" id="ARBA00023136"/>
    </source>
</evidence>
<evidence type="ECO:0000259" key="14">
    <source>
        <dbReference type="SMART" id="SM00382"/>
    </source>
</evidence>
<protein>
    <recommendedName>
        <fullName evidence="11">ATP-dependent zinc metalloprotease FtsH</fullName>
        <ecNumber evidence="11">3.4.24.-</ecNumber>
    </recommendedName>
</protein>
<comment type="subunit">
    <text evidence="11">Homohexamer.</text>
</comment>
<dbReference type="GO" id="GO:0008237">
    <property type="term" value="F:metallopeptidase activity"/>
    <property type="evidence" value="ECO:0007669"/>
    <property type="project" value="UniProtKB-KW"/>
</dbReference>
<dbReference type="Pfam" id="PF00004">
    <property type="entry name" value="AAA"/>
    <property type="match status" value="1"/>
</dbReference>
<comment type="function">
    <text evidence="11">Acts as a processive, ATP-dependent zinc metallopeptidase for both cytoplasmic and membrane proteins. Plays a role in the quality control of integral membrane proteins.</text>
</comment>
<name>A0ABY4N0B4_9MICO</name>
<dbReference type="EC" id="3.4.24.-" evidence="11"/>
<sequence length="745" mass="78727">MKTLKKLLKSPITIVLLAVIVIGIGFSLINQQGNTEVTTQQGLEILKKDKLKTVTIVQGDNRVNIEFVEADEEYGQQAHFYFVDARAEAVVGAVDGADIAENYNDEVPGPNWFSTALSLLLPLVLIGFFVWLMLSSMQGGGAGGMMKFGKSKAKLVNKEDPQVTFADVAGANEALEELAEIKDFLKEPDKFLAVGAKIPKGVLLYGPPGTGKTLLAKAVAGEAGTPFYSISGSDFVEMFVGVGASRVRDLFEQAKQNAPAIIFIDEIDAVGRQRGVGMGGGNDEREQTLNQLLVEMDGFDATTNVILIAATNRPDVLDPALLRPGRFDRQIGVDAPDLEGRRKILEVHSKGKPIAKDVDLSVVARKTPGFTGADLANVLNEAALLTARLGAQIVDARAIDEAIDRVIAGPQRRSRVMNDQEKLITAYHEGGHAIAAAALRHTDPVTKITILPRGRALGYTMVVPLEDKYSVTRNELLDQLTYAMGGRIAEELVFHDPTTGASNDIEKATKTARKMVTEYGMSNTVGAIKLGENEGESPYSRSQGAPYSDTTAVVVDREVQGLLEQAQQEAWWVLTNNRDVLDRLAAELLDVETIGHERLAEIFEGIVKLPERPQWLSSPERPVSSRPPVPLKPHLPASGEEAPSSHATGAGEDAPGHGEGAGAPGAGAGQPGSGAGQPGAGQPGGGHAPGGAGEPDGGAHPGGAPQPGFGGDKPGVTDVHPGLDRPEPGSGLDNPEGPTRPGAWS</sequence>
<dbReference type="InterPro" id="IPR037219">
    <property type="entry name" value="Peptidase_M41-like"/>
</dbReference>
<dbReference type="Gene3D" id="3.40.50.300">
    <property type="entry name" value="P-loop containing nucleotide triphosphate hydrolases"/>
    <property type="match status" value="1"/>
</dbReference>